<keyword evidence="3" id="KW-0649">Protein kinase inhibitor</keyword>
<evidence type="ECO:0000256" key="1">
    <source>
        <dbReference type="ARBA" id="ARBA00007120"/>
    </source>
</evidence>
<evidence type="ECO:0000313" key="4">
    <source>
        <dbReference type="Proteomes" id="UP001596137"/>
    </source>
</evidence>
<keyword evidence="2" id="KW-0472">Membrane</keyword>
<keyword evidence="2" id="KW-1133">Transmembrane helix</keyword>
<dbReference type="EMBL" id="JBHSRF010000056">
    <property type="protein sequence ID" value="MFC6085166.1"/>
    <property type="molecule type" value="Genomic_DNA"/>
</dbReference>
<accession>A0ABW1NPL8</accession>
<comment type="caution">
    <text evidence="3">The sequence shown here is derived from an EMBL/GenBank/DDBJ whole genome shotgun (WGS) entry which is preliminary data.</text>
</comment>
<organism evidence="3 4">
    <name type="scientific">Sphaerisporangium aureirubrum</name>
    <dbReference type="NCBI Taxonomy" id="1544736"/>
    <lineage>
        <taxon>Bacteria</taxon>
        <taxon>Bacillati</taxon>
        <taxon>Actinomycetota</taxon>
        <taxon>Actinomycetes</taxon>
        <taxon>Streptosporangiales</taxon>
        <taxon>Streptosporangiaceae</taxon>
        <taxon>Sphaerisporangium</taxon>
    </lineage>
</organism>
<dbReference type="GO" id="GO:0004860">
    <property type="term" value="F:protein kinase inhibitor activity"/>
    <property type="evidence" value="ECO:0007669"/>
    <property type="project" value="UniProtKB-KW"/>
</dbReference>
<dbReference type="PANTHER" id="PTHR30289">
    <property type="entry name" value="UNCHARACTERIZED PROTEIN YBCL-RELATED"/>
    <property type="match status" value="1"/>
</dbReference>
<dbReference type="InterPro" id="IPR008914">
    <property type="entry name" value="PEBP"/>
</dbReference>
<gene>
    <name evidence="3" type="ORF">ACFP1K_28655</name>
</gene>
<keyword evidence="4" id="KW-1185">Reference proteome</keyword>
<dbReference type="Pfam" id="PF01161">
    <property type="entry name" value="PBP"/>
    <property type="match status" value="1"/>
</dbReference>
<dbReference type="InterPro" id="IPR036610">
    <property type="entry name" value="PEBP-like_sf"/>
</dbReference>
<evidence type="ECO:0000256" key="2">
    <source>
        <dbReference type="SAM" id="Phobius"/>
    </source>
</evidence>
<sequence>MGQRRKSGPAGRAGHEGRAAANAAVAALAVLATMSAGCGIVGVGSPTDRPLDTLSVSSPRFRDEAPLPVDYSCSGQEGNPPLRWSGVPQKQAKSIALVVDANNPQGAAEVHWVLFNIDPRTTELAQDSVPRGALQGLTSMGKVGYSPPCRPDDTYRFSVYALDAMLDLKEGAPLRDTMERIASRTIARGRLSAAHIE</sequence>
<reference evidence="4" key="1">
    <citation type="journal article" date="2019" name="Int. J. Syst. Evol. Microbiol.">
        <title>The Global Catalogue of Microorganisms (GCM) 10K type strain sequencing project: providing services to taxonomists for standard genome sequencing and annotation.</title>
        <authorList>
            <consortium name="The Broad Institute Genomics Platform"/>
            <consortium name="The Broad Institute Genome Sequencing Center for Infectious Disease"/>
            <person name="Wu L."/>
            <person name="Ma J."/>
        </authorList>
    </citation>
    <scope>NUCLEOTIDE SEQUENCE [LARGE SCALE GENOMIC DNA]</scope>
    <source>
        <strain evidence="4">JCM 30346</strain>
    </source>
</reference>
<keyword evidence="2" id="KW-0812">Transmembrane</keyword>
<dbReference type="SUPFAM" id="SSF49777">
    <property type="entry name" value="PEBP-like"/>
    <property type="match status" value="1"/>
</dbReference>
<dbReference type="PANTHER" id="PTHR30289:SF1">
    <property type="entry name" value="PEBP (PHOSPHATIDYLETHANOLAMINE-BINDING PROTEIN) FAMILY PROTEIN"/>
    <property type="match status" value="1"/>
</dbReference>
<dbReference type="Gene3D" id="3.90.280.10">
    <property type="entry name" value="PEBP-like"/>
    <property type="match status" value="1"/>
</dbReference>
<dbReference type="Proteomes" id="UP001596137">
    <property type="component" value="Unassembled WGS sequence"/>
</dbReference>
<comment type="similarity">
    <text evidence="1">Belongs to the UPF0098 family.</text>
</comment>
<name>A0ABW1NPL8_9ACTN</name>
<protein>
    <submittedName>
        <fullName evidence="3">YbhB/YbcL family Raf kinase inhibitor-like protein</fullName>
    </submittedName>
</protein>
<dbReference type="RefSeq" id="WP_380759013.1">
    <property type="nucleotide sequence ID" value="NZ_JBHSRF010000056.1"/>
</dbReference>
<feature type="transmembrane region" description="Helical" evidence="2">
    <location>
        <begin position="21"/>
        <end position="43"/>
    </location>
</feature>
<dbReference type="CDD" id="cd00865">
    <property type="entry name" value="PEBP_bact_arch"/>
    <property type="match status" value="1"/>
</dbReference>
<proteinExistence type="inferred from homology"/>
<dbReference type="NCBIfam" id="TIGR00481">
    <property type="entry name" value="YbhB/YbcL family Raf kinase inhibitor-like protein"/>
    <property type="match status" value="1"/>
</dbReference>
<dbReference type="InterPro" id="IPR005247">
    <property type="entry name" value="YbhB_YbcL/LppC-like"/>
</dbReference>
<evidence type="ECO:0000313" key="3">
    <source>
        <dbReference type="EMBL" id="MFC6085166.1"/>
    </source>
</evidence>